<evidence type="ECO:0000256" key="1">
    <source>
        <dbReference type="SAM" id="Phobius"/>
    </source>
</evidence>
<dbReference type="InterPro" id="IPR014807">
    <property type="entry name" value="Coa1"/>
</dbReference>
<gene>
    <name evidence="2" type="ORF">HYPBUDRAFT_153997</name>
</gene>
<organism evidence="2 3">
    <name type="scientific">Hyphopichia burtonii NRRL Y-1933</name>
    <dbReference type="NCBI Taxonomy" id="984485"/>
    <lineage>
        <taxon>Eukaryota</taxon>
        <taxon>Fungi</taxon>
        <taxon>Dikarya</taxon>
        <taxon>Ascomycota</taxon>
        <taxon>Saccharomycotina</taxon>
        <taxon>Pichiomycetes</taxon>
        <taxon>Debaryomycetaceae</taxon>
        <taxon>Hyphopichia</taxon>
    </lineage>
</organism>
<evidence type="ECO:0000313" key="3">
    <source>
        <dbReference type="Proteomes" id="UP000095085"/>
    </source>
</evidence>
<dbReference type="AlphaFoldDB" id="A0A1E4RCX8"/>
<evidence type="ECO:0000313" key="2">
    <source>
        <dbReference type="EMBL" id="ODV65118.1"/>
    </source>
</evidence>
<dbReference type="GO" id="GO:0033617">
    <property type="term" value="P:mitochondrial respiratory chain complex IV assembly"/>
    <property type="evidence" value="ECO:0007669"/>
    <property type="project" value="InterPro"/>
</dbReference>
<keyword evidence="1" id="KW-1133">Transmembrane helix</keyword>
<dbReference type="OrthoDB" id="2100652at2759"/>
<keyword evidence="1" id="KW-0812">Transmembrane</keyword>
<dbReference type="STRING" id="984485.A0A1E4RCX8"/>
<name>A0A1E4RCX8_9ASCO</name>
<dbReference type="PANTHER" id="PTHR28523:SF1">
    <property type="entry name" value="CYTOCHROME C OXIDASE ASSEMBLY FACTOR 1"/>
    <property type="match status" value="1"/>
</dbReference>
<keyword evidence="1" id="KW-0472">Membrane</keyword>
<dbReference type="InterPro" id="IPR042432">
    <property type="entry name" value="Coa1_fungi"/>
</dbReference>
<dbReference type="Proteomes" id="UP000095085">
    <property type="component" value="Unassembled WGS sequence"/>
</dbReference>
<protein>
    <submittedName>
        <fullName evidence="2">DUF1783-domain-containing protein</fullName>
    </submittedName>
</protein>
<feature type="transmembrane region" description="Helical" evidence="1">
    <location>
        <begin position="60"/>
        <end position="79"/>
    </location>
</feature>
<dbReference type="PANTHER" id="PTHR28523">
    <property type="entry name" value="CYTOCHROME C OXIDASE ASSEMBLY FACTOR 1"/>
    <property type="match status" value="1"/>
</dbReference>
<dbReference type="EMBL" id="KV454545">
    <property type="protein sequence ID" value="ODV65118.1"/>
    <property type="molecule type" value="Genomic_DNA"/>
</dbReference>
<dbReference type="Pfam" id="PF08695">
    <property type="entry name" value="Coa1"/>
    <property type="match status" value="1"/>
</dbReference>
<sequence length="183" mass="21279">MLARITRLGLRNQLRTNLRSNSRLILRYQSTVQGETRVKTPVTVDREFPDPFKQQKQNRYYFVAYGIGVTLSCIIIFNYEKTRSPVINSVLYCLRRSDKIKNELGNNIDFTSSWPWISGELNTMQGRIDIEFRVGGDRNKGTLKLKATRDSKLEPFNVHEWKLIIDDGPEIDLKKDTSVEFGF</sequence>
<proteinExistence type="predicted"/>
<dbReference type="GeneID" id="30996393"/>
<keyword evidence="3" id="KW-1185">Reference proteome</keyword>
<dbReference type="GO" id="GO:0005743">
    <property type="term" value="C:mitochondrial inner membrane"/>
    <property type="evidence" value="ECO:0007669"/>
    <property type="project" value="TreeGrafter"/>
</dbReference>
<reference evidence="3" key="1">
    <citation type="submission" date="2016-05" db="EMBL/GenBank/DDBJ databases">
        <title>Comparative genomics of biotechnologically important yeasts.</title>
        <authorList>
            <consortium name="DOE Joint Genome Institute"/>
            <person name="Riley R."/>
            <person name="Haridas S."/>
            <person name="Wolfe K.H."/>
            <person name="Lopes M.R."/>
            <person name="Hittinger C.T."/>
            <person name="Goker M."/>
            <person name="Salamov A."/>
            <person name="Wisecaver J."/>
            <person name="Long T.M."/>
            <person name="Aerts A.L."/>
            <person name="Barry K."/>
            <person name="Choi C."/>
            <person name="Clum A."/>
            <person name="Coughlan A.Y."/>
            <person name="Deshpande S."/>
            <person name="Douglass A.P."/>
            <person name="Hanson S.J."/>
            <person name="Klenk H.-P."/>
            <person name="Labutti K."/>
            <person name="Lapidus A."/>
            <person name="Lindquist E."/>
            <person name="Lipzen A."/>
            <person name="Meier-Kolthoff J.P."/>
            <person name="Ohm R.A."/>
            <person name="Otillar R.P."/>
            <person name="Pangilinan J."/>
            <person name="Peng Y."/>
            <person name="Rokas A."/>
            <person name="Rosa C.A."/>
            <person name="Scheuner C."/>
            <person name="Sibirny A.A."/>
            <person name="Slot J.C."/>
            <person name="Stielow J.B."/>
            <person name="Sun H."/>
            <person name="Kurtzman C.P."/>
            <person name="Blackwell M."/>
            <person name="Grigoriev I.V."/>
            <person name="Jeffries T.W."/>
        </authorList>
    </citation>
    <scope>NUCLEOTIDE SEQUENCE [LARGE SCALE GENOMIC DNA]</scope>
    <source>
        <strain evidence="3">NRRL Y-1933</strain>
    </source>
</reference>
<accession>A0A1E4RCX8</accession>
<dbReference type="RefSeq" id="XP_020074185.1">
    <property type="nucleotide sequence ID" value="XM_020221844.1"/>
</dbReference>